<sequence>MIEPVDRIGVDLVGVDLVGNGCATAVSRWSVQRPARRRWRRRLGLSGTRTAAGPGAVRSRFSKTIVCSQPQRDRARAHCAGSRASSRRRRPPVVHAGLSAARQVNHADVADRVSRGRRHGARAVDRGGRVHQPVPAYDRQRLQRTAEPVRNPPPLHDRSLPRTRARGEDGGPLQSRAASTRSVDAGSRRLGREIDAHVHRQPRPRTTPGRTAATQAAPTTLRPLRRAEVDCRGRVGPMGGPSGTASAPERADRGGSRASARPGDGPRDRP</sequence>
<evidence type="ECO:0000313" key="3">
    <source>
        <dbReference type="Proteomes" id="UP000184363"/>
    </source>
</evidence>
<feature type="compositionally biased region" description="Basic and acidic residues" evidence="1">
    <location>
        <begin position="186"/>
        <end position="198"/>
    </location>
</feature>
<dbReference type="EMBL" id="FRAP01000030">
    <property type="protein sequence ID" value="SHL46451.1"/>
    <property type="molecule type" value="Genomic_DNA"/>
</dbReference>
<name>A0A1M7AUU5_PSETH</name>
<evidence type="ECO:0000256" key="1">
    <source>
        <dbReference type="SAM" id="MobiDB-lite"/>
    </source>
</evidence>
<gene>
    <name evidence="2" type="ORF">SAMN05443637_13018</name>
</gene>
<feature type="compositionally biased region" description="Low complexity" evidence="1">
    <location>
        <begin position="204"/>
        <end position="222"/>
    </location>
</feature>
<protein>
    <submittedName>
        <fullName evidence="2">Uncharacterized protein</fullName>
    </submittedName>
</protein>
<organism evidence="2 3">
    <name type="scientific">Pseudonocardia thermophila</name>
    <dbReference type="NCBI Taxonomy" id="1848"/>
    <lineage>
        <taxon>Bacteria</taxon>
        <taxon>Bacillati</taxon>
        <taxon>Actinomycetota</taxon>
        <taxon>Actinomycetes</taxon>
        <taxon>Pseudonocardiales</taxon>
        <taxon>Pseudonocardiaceae</taxon>
        <taxon>Pseudonocardia</taxon>
    </lineage>
</organism>
<keyword evidence="3" id="KW-1185">Reference proteome</keyword>
<dbReference type="AlphaFoldDB" id="A0A1M7AUU5"/>
<proteinExistence type="predicted"/>
<evidence type="ECO:0000313" key="2">
    <source>
        <dbReference type="EMBL" id="SHL46451.1"/>
    </source>
</evidence>
<accession>A0A1M7AUU5</accession>
<feature type="compositionally biased region" description="Basic and acidic residues" evidence="1">
    <location>
        <begin position="155"/>
        <end position="169"/>
    </location>
</feature>
<reference evidence="2 3" key="1">
    <citation type="submission" date="2016-11" db="EMBL/GenBank/DDBJ databases">
        <authorList>
            <person name="Jaros S."/>
            <person name="Januszkiewicz K."/>
            <person name="Wedrychowicz H."/>
        </authorList>
    </citation>
    <scope>NUCLEOTIDE SEQUENCE [LARGE SCALE GENOMIC DNA]</scope>
    <source>
        <strain evidence="2 3">DSM 43832</strain>
    </source>
</reference>
<feature type="region of interest" description="Disordered" evidence="1">
    <location>
        <begin position="111"/>
        <end position="270"/>
    </location>
</feature>
<dbReference type="Proteomes" id="UP000184363">
    <property type="component" value="Unassembled WGS sequence"/>
</dbReference>